<dbReference type="InterPro" id="IPR001647">
    <property type="entry name" value="HTH_TetR"/>
</dbReference>
<proteinExistence type="predicted"/>
<evidence type="ECO:0000256" key="2">
    <source>
        <dbReference type="PROSITE-ProRule" id="PRU00335"/>
    </source>
</evidence>
<dbReference type="PANTHER" id="PTHR43479">
    <property type="entry name" value="ACREF/ENVCD OPERON REPRESSOR-RELATED"/>
    <property type="match status" value="1"/>
</dbReference>
<dbReference type="Proteomes" id="UP000050929">
    <property type="component" value="Unassembled WGS sequence"/>
</dbReference>
<dbReference type="Pfam" id="PF14278">
    <property type="entry name" value="TetR_C_8"/>
    <property type="match status" value="1"/>
</dbReference>
<name>A0A0R1IZN2_9LACO</name>
<dbReference type="Pfam" id="PF00440">
    <property type="entry name" value="TetR_N"/>
    <property type="match status" value="1"/>
</dbReference>
<comment type="caution">
    <text evidence="4">The sequence shown here is derived from an EMBL/GenBank/DDBJ whole genome shotgun (WGS) entry which is preliminary data.</text>
</comment>
<dbReference type="InterPro" id="IPR009057">
    <property type="entry name" value="Homeodomain-like_sf"/>
</dbReference>
<dbReference type="STRING" id="1423811.FC72_GL000484"/>
<feature type="DNA-binding region" description="H-T-H motif" evidence="2">
    <location>
        <begin position="34"/>
        <end position="53"/>
    </location>
</feature>
<sequence length="192" mass="22869">MLGEWLMATYSQIEIDIIDSFKKLMSDHEFSNISISEIASGANITRRGFYNHFKDKYDLVNTIFDNDVFPKVIKLTDVDNWYKGSIYICNYLKENHEYYKKLVGYNGQNCLQKEFHHLTEMQLSKLIPEILDGRQISNEDRSFLIEYYYNAYMGIMTEWVLQKSDFTSEEIVMRWKILLENSLHNYLNSFAK</sequence>
<feature type="domain" description="HTH tetR-type" evidence="3">
    <location>
        <begin position="11"/>
        <end position="71"/>
    </location>
</feature>
<evidence type="ECO:0000313" key="4">
    <source>
        <dbReference type="EMBL" id="KRK64319.1"/>
    </source>
</evidence>
<evidence type="ECO:0000313" key="5">
    <source>
        <dbReference type="Proteomes" id="UP000050929"/>
    </source>
</evidence>
<evidence type="ECO:0000256" key="1">
    <source>
        <dbReference type="ARBA" id="ARBA00023125"/>
    </source>
</evidence>
<evidence type="ECO:0000259" key="3">
    <source>
        <dbReference type="PROSITE" id="PS50977"/>
    </source>
</evidence>
<dbReference type="EMBL" id="AZDG01000013">
    <property type="protein sequence ID" value="KRK64319.1"/>
    <property type="molecule type" value="Genomic_DNA"/>
</dbReference>
<dbReference type="InterPro" id="IPR050624">
    <property type="entry name" value="HTH-type_Tx_Regulator"/>
</dbReference>
<dbReference type="PROSITE" id="PS50977">
    <property type="entry name" value="HTH_TETR_2"/>
    <property type="match status" value="1"/>
</dbReference>
<organism evidence="4 5">
    <name type="scientific">Companilactobacillus tucceti DSM 20183</name>
    <dbReference type="NCBI Taxonomy" id="1423811"/>
    <lineage>
        <taxon>Bacteria</taxon>
        <taxon>Bacillati</taxon>
        <taxon>Bacillota</taxon>
        <taxon>Bacilli</taxon>
        <taxon>Lactobacillales</taxon>
        <taxon>Lactobacillaceae</taxon>
        <taxon>Companilactobacillus</taxon>
    </lineage>
</organism>
<dbReference type="GO" id="GO:0003677">
    <property type="term" value="F:DNA binding"/>
    <property type="evidence" value="ECO:0007669"/>
    <property type="project" value="UniProtKB-UniRule"/>
</dbReference>
<keyword evidence="5" id="KW-1185">Reference proteome</keyword>
<dbReference type="InterPro" id="IPR039532">
    <property type="entry name" value="TetR_C_Firmicutes"/>
</dbReference>
<reference evidence="4 5" key="1">
    <citation type="journal article" date="2015" name="Genome Announc.">
        <title>Expanding the biotechnology potential of lactobacilli through comparative genomics of 213 strains and associated genera.</title>
        <authorList>
            <person name="Sun Z."/>
            <person name="Harris H.M."/>
            <person name="McCann A."/>
            <person name="Guo C."/>
            <person name="Argimon S."/>
            <person name="Zhang W."/>
            <person name="Yang X."/>
            <person name="Jeffery I.B."/>
            <person name="Cooney J.C."/>
            <person name="Kagawa T.F."/>
            <person name="Liu W."/>
            <person name="Song Y."/>
            <person name="Salvetti E."/>
            <person name="Wrobel A."/>
            <person name="Rasinkangas P."/>
            <person name="Parkhill J."/>
            <person name="Rea M.C."/>
            <person name="O'Sullivan O."/>
            <person name="Ritari J."/>
            <person name="Douillard F.P."/>
            <person name="Paul Ross R."/>
            <person name="Yang R."/>
            <person name="Briner A.E."/>
            <person name="Felis G.E."/>
            <person name="de Vos W.M."/>
            <person name="Barrangou R."/>
            <person name="Klaenhammer T.R."/>
            <person name="Caufield P.W."/>
            <person name="Cui Y."/>
            <person name="Zhang H."/>
            <person name="O'Toole P.W."/>
        </authorList>
    </citation>
    <scope>NUCLEOTIDE SEQUENCE [LARGE SCALE GENOMIC DNA]</scope>
    <source>
        <strain evidence="4 5">DSM 20183</strain>
    </source>
</reference>
<dbReference type="Gene3D" id="1.10.357.10">
    <property type="entry name" value="Tetracycline Repressor, domain 2"/>
    <property type="match status" value="1"/>
</dbReference>
<protein>
    <recommendedName>
        <fullName evidence="3">HTH tetR-type domain-containing protein</fullName>
    </recommendedName>
</protein>
<dbReference type="PATRIC" id="fig|1423811.3.peg.486"/>
<dbReference type="SUPFAM" id="SSF46689">
    <property type="entry name" value="Homeodomain-like"/>
    <property type="match status" value="1"/>
</dbReference>
<dbReference type="PANTHER" id="PTHR43479:SF7">
    <property type="entry name" value="TETR-FAMILY TRANSCRIPTIONAL REGULATOR"/>
    <property type="match status" value="1"/>
</dbReference>
<accession>A0A0R1IZN2</accession>
<keyword evidence="1 2" id="KW-0238">DNA-binding</keyword>
<gene>
    <name evidence="4" type="ORF">FC72_GL000484</name>
</gene>
<dbReference type="AlphaFoldDB" id="A0A0R1IZN2"/>